<name>A0A137ZYR0_9ACTN</name>
<keyword evidence="3 5" id="KW-0949">S-adenosyl-L-methionine</keyword>
<evidence type="ECO:0000256" key="3">
    <source>
        <dbReference type="ARBA" id="ARBA00022691"/>
    </source>
</evidence>
<evidence type="ECO:0000313" key="7">
    <source>
        <dbReference type="EMBL" id="KXP03341.1"/>
    </source>
</evidence>
<feature type="binding site" evidence="5">
    <location>
        <position position="99"/>
    </location>
    <ligand>
        <name>S-adenosyl-L-methionine</name>
        <dbReference type="ChEBI" id="CHEBI:59789"/>
    </ligand>
</feature>
<reference evidence="8" key="1">
    <citation type="submission" date="2016-02" db="EMBL/GenBank/DDBJ databases">
        <authorList>
            <person name="Wen L."/>
            <person name="He K."/>
            <person name="Yang H."/>
        </authorList>
    </citation>
    <scope>NUCLEOTIDE SEQUENCE [LARGE SCALE GENOMIC DNA]</scope>
    <source>
        <strain evidence="8">JCM 15929</strain>
    </source>
</reference>
<feature type="domain" description="Ribosomal RNA adenine methylase transferase N-terminal" evidence="6">
    <location>
        <begin position="21"/>
        <end position="180"/>
    </location>
</feature>
<feature type="binding site" evidence="5">
    <location>
        <position position="16"/>
    </location>
    <ligand>
        <name>S-adenosyl-L-methionine</name>
        <dbReference type="ChEBI" id="CHEBI:59789"/>
    </ligand>
</feature>
<dbReference type="InterPro" id="IPR029063">
    <property type="entry name" value="SAM-dependent_MTases_sf"/>
</dbReference>
<dbReference type="PROSITE" id="PS01131">
    <property type="entry name" value="RRNA_A_DIMETH"/>
    <property type="match status" value="1"/>
</dbReference>
<comment type="similarity">
    <text evidence="5">Belongs to the class I-like SAM-binding methyltransferase superfamily. rRNA adenine N(6)-methyltransferase family.</text>
</comment>
<dbReference type="PANTHER" id="PTHR11727:SF7">
    <property type="entry name" value="DIMETHYLADENOSINE TRANSFERASE-RELATED"/>
    <property type="match status" value="1"/>
</dbReference>
<dbReference type="NCBIfam" id="NF000499">
    <property type="entry name" value="Erm23S_rRNA_broad"/>
    <property type="match status" value="1"/>
</dbReference>
<dbReference type="SUPFAM" id="SSF53335">
    <property type="entry name" value="S-adenosyl-L-methionine-dependent methyltransferases"/>
    <property type="match status" value="1"/>
</dbReference>
<feature type="binding site" evidence="5">
    <location>
        <position position="40"/>
    </location>
    <ligand>
        <name>S-adenosyl-L-methionine</name>
        <dbReference type="ChEBI" id="CHEBI:59789"/>
    </ligand>
</feature>
<dbReference type="InterPro" id="IPR001737">
    <property type="entry name" value="KsgA/Erm"/>
</dbReference>
<dbReference type="InterPro" id="IPR020598">
    <property type="entry name" value="rRNA_Ade_methylase_Trfase_N"/>
</dbReference>
<evidence type="ECO:0000259" key="6">
    <source>
        <dbReference type="SMART" id="SM00650"/>
    </source>
</evidence>
<dbReference type="AlphaFoldDB" id="A0A137ZYR0"/>
<evidence type="ECO:0000313" key="8">
    <source>
        <dbReference type="Proteomes" id="UP000070258"/>
    </source>
</evidence>
<dbReference type="Gene3D" id="3.40.50.150">
    <property type="entry name" value="Vaccinia Virus protein VP39"/>
    <property type="match status" value="1"/>
</dbReference>
<dbReference type="OrthoDB" id="3616874at2"/>
<evidence type="ECO:0000256" key="5">
    <source>
        <dbReference type="PROSITE-ProRule" id="PRU01026"/>
    </source>
</evidence>
<dbReference type="STRING" id="239498.AXK60_16020"/>
<keyword evidence="1 5" id="KW-0489">Methyltransferase</keyword>
<dbReference type="GO" id="GO:0003723">
    <property type="term" value="F:RNA binding"/>
    <property type="evidence" value="ECO:0007669"/>
    <property type="project" value="UniProtKB-UniRule"/>
</dbReference>
<dbReference type="GO" id="GO:0005829">
    <property type="term" value="C:cytosol"/>
    <property type="evidence" value="ECO:0007669"/>
    <property type="project" value="TreeGrafter"/>
</dbReference>
<comment type="caution">
    <text evidence="7">The sequence shown here is derived from an EMBL/GenBank/DDBJ whole genome shotgun (WGS) entry which is preliminary data.</text>
</comment>
<sequence>MSTHRGGRHEHGQNFLTDREVVGTVVDLARLSTGPIVEIGPGAGALTVPLAGLGRPLIAVEIDERYAHRVRRTVPPASVVHGDFLHYRLPGQPHAVVGNLPFHLTTAVLRKLLHAPHWTDAVLIVQWEVARRRAGVGGTTMMTAQWLPWYEFRLVRRIPATAFAPRPSVDAGLLTITRRLAPLLVDGRRREYAAFVHAVFTGPGHGLPEILAGVARRHRRAEARRWAAGRGLRGTPLPRDLRGEDWVDAFERFA</sequence>
<protein>
    <submittedName>
        <fullName evidence="7">23S rRNA methyltransferase</fullName>
    </submittedName>
</protein>
<dbReference type="EMBL" id="LSRF01000058">
    <property type="protein sequence ID" value="KXP03341.1"/>
    <property type="molecule type" value="Genomic_DNA"/>
</dbReference>
<keyword evidence="2 5" id="KW-0808">Transferase</keyword>
<accession>A0A137ZYR0</accession>
<evidence type="ECO:0000256" key="1">
    <source>
        <dbReference type="ARBA" id="ARBA00022603"/>
    </source>
</evidence>
<feature type="binding site" evidence="5">
    <location>
        <position position="14"/>
    </location>
    <ligand>
        <name>S-adenosyl-L-methionine</name>
        <dbReference type="ChEBI" id="CHEBI:59789"/>
    </ligand>
</feature>
<feature type="binding site" evidence="5">
    <location>
        <position position="83"/>
    </location>
    <ligand>
        <name>S-adenosyl-L-methionine</name>
        <dbReference type="ChEBI" id="CHEBI:59789"/>
    </ligand>
</feature>
<dbReference type="GO" id="GO:0000179">
    <property type="term" value="F:rRNA (adenine-N6,N6-)-dimethyltransferase activity"/>
    <property type="evidence" value="ECO:0007669"/>
    <property type="project" value="UniProtKB-UniRule"/>
</dbReference>
<organism evidence="7 8">
    <name type="scientific">Tsukamurella pseudospumae</name>
    <dbReference type="NCBI Taxonomy" id="239498"/>
    <lineage>
        <taxon>Bacteria</taxon>
        <taxon>Bacillati</taxon>
        <taxon>Actinomycetota</taxon>
        <taxon>Actinomycetes</taxon>
        <taxon>Mycobacteriales</taxon>
        <taxon>Tsukamurellaceae</taxon>
        <taxon>Tsukamurella</taxon>
    </lineage>
</organism>
<evidence type="ECO:0000256" key="4">
    <source>
        <dbReference type="ARBA" id="ARBA00022884"/>
    </source>
</evidence>
<dbReference type="InterPro" id="IPR020596">
    <property type="entry name" value="rRNA_Ade_Mease_Trfase_CS"/>
</dbReference>
<dbReference type="RefSeq" id="WP_068574029.1">
    <property type="nucleotide sequence ID" value="NZ_LSRF01000058.1"/>
</dbReference>
<dbReference type="Pfam" id="PF00398">
    <property type="entry name" value="RrnaAD"/>
    <property type="match status" value="1"/>
</dbReference>
<dbReference type="CDD" id="cd02440">
    <property type="entry name" value="AdoMet_MTases"/>
    <property type="match status" value="1"/>
</dbReference>
<proteinExistence type="inferred from homology"/>
<keyword evidence="4 5" id="KW-0694">RNA-binding</keyword>
<gene>
    <name evidence="7" type="ORF">AXK60_16020</name>
</gene>
<dbReference type="PANTHER" id="PTHR11727">
    <property type="entry name" value="DIMETHYLADENOSINE TRANSFERASE"/>
    <property type="match status" value="1"/>
</dbReference>
<dbReference type="PROSITE" id="PS51689">
    <property type="entry name" value="SAM_RNA_A_N6_MT"/>
    <property type="match status" value="1"/>
</dbReference>
<dbReference type="Proteomes" id="UP000070258">
    <property type="component" value="Unassembled WGS sequence"/>
</dbReference>
<evidence type="ECO:0000256" key="2">
    <source>
        <dbReference type="ARBA" id="ARBA00022679"/>
    </source>
</evidence>
<dbReference type="SMART" id="SM00650">
    <property type="entry name" value="rADc"/>
    <property type="match status" value="1"/>
</dbReference>
<feature type="binding site" evidence="5">
    <location>
        <position position="61"/>
    </location>
    <ligand>
        <name>S-adenosyl-L-methionine</name>
        <dbReference type="ChEBI" id="CHEBI:59789"/>
    </ligand>
</feature>